<keyword evidence="1" id="KW-0732">Signal</keyword>
<dbReference type="InterPro" id="IPR026371">
    <property type="entry name" value="PGF_CTERM"/>
</dbReference>
<dbReference type="eggNOG" id="arCOG06273">
    <property type="taxonomic scope" value="Archaea"/>
</dbReference>
<evidence type="ECO:0000259" key="5">
    <source>
        <dbReference type="Pfam" id="PF25162"/>
    </source>
</evidence>
<evidence type="ECO:0000313" key="7">
    <source>
        <dbReference type="Proteomes" id="UP000011626"/>
    </source>
</evidence>
<dbReference type="Proteomes" id="UP000011626">
    <property type="component" value="Unassembled WGS sequence"/>
</dbReference>
<feature type="domain" description="PGF-CTERM archaeal protein-sorting signal" evidence="3">
    <location>
        <begin position="1069"/>
        <end position="1090"/>
    </location>
</feature>
<dbReference type="NCBIfam" id="TIGR04126">
    <property type="entry name" value="PGF_CTERM"/>
    <property type="match status" value="1"/>
</dbReference>
<evidence type="ECO:0008006" key="8">
    <source>
        <dbReference type="Google" id="ProtNLM"/>
    </source>
</evidence>
<dbReference type="EMBL" id="AOIU01000036">
    <property type="protein sequence ID" value="ELZ22343.1"/>
    <property type="molecule type" value="Genomic_DNA"/>
</dbReference>
<dbReference type="Pfam" id="PF18204">
    <property type="entry name" value="PGF-CTERM"/>
    <property type="match status" value="1"/>
</dbReference>
<organism evidence="6 7">
    <name type="scientific">Halosimplex carlsbadense 2-9-1</name>
    <dbReference type="NCBI Taxonomy" id="797114"/>
    <lineage>
        <taxon>Archaea</taxon>
        <taxon>Methanobacteriati</taxon>
        <taxon>Methanobacteriota</taxon>
        <taxon>Stenosarchaea group</taxon>
        <taxon>Halobacteria</taxon>
        <taxon>Halobacteriales</taxon>
        <taxon>Haloarculaceae</taxon>
        <taxon>Halosimplex</taxon>
    </lineage>
</organism>
<evidence type="ECO:0000259" key="4">
    <source>
        <dbReference type="Pfam" id="PF23951"/>
    </source>
</evidence>
<feature type="region of interest" description="Disordered" evidence="2">
    <location>
        <begin position="989"/>
        <end position="1071"/>
    </location>
</feature>
<dbReference type="InterPro" id="IPR055706">
    <property type="entry name" value="Slg1/2_DUF7282"/>
</dbReference>
<proteinExistence type="predicted"/>
<dbReference type="Pfam" id="PF25162">
    <property type="entry name" value="DUF7827"/>
    <property type="match status" value="1"/>
</dbReference>
<keyword evidence="7" id="KW-1185">Reference proteome</keyword>
<dbReference type="NCBIfam" id="NF045517">
    <property type="entry name" value="halo_surf_dom"/>
    <property type="match status" value="1"/>
</dbReference>
<evidence type="ECO:0000259" key="3">
    <source>
        <dbReference type="Pfam" id="PF18204"/>
    </source>
</evidence>
<dbReference type="STRING" id="797114.C475_17563"/>
<dbReference type="Pfam" id="PF23951">
    <property type="entry name" value="DUF7282"/>
    <property type="match status" value="1"/>
</dbReference>
<dbReference type="PATRIC" id="fig|797114.5.peg.3578"/>
<dbReference type="GO" id="GO:0005886">
    <property type="term" value="C:plasma membrane"/>
    <property type="evidence" value="ECO:0007669"/>
    <property type="project" value="UniProtKB-SubCell"/>
</dbReference>
<gene>
    <name evidence="6" type="ORF">C475_17563</name>
</gene>
<feature type="domain" description="DUF7282" evidence="4">
    <location>
        <begin position="896"/>
        <end position="1001"/>
    </location>
</feature>
<accession>M0CI74</accession>
<dbReference type="AlphaFoldDB" id="M0CI74"/>
<comment type="caution">
    <text evidence="6">The sequence shown here is derived from an EMBL/GenBank/DDBJ whole genome shotgun (WGS) entry which is preliminary data.</text>
</comment>
<feature type="compositionally biased region" description="Polar residues" evidence="2">
    <location>
        <begin position="995"/>
        <end position="1006"/>
    </location>
</feature>
<evidence type="ECO:0000256" key="2">
    <source>
        <dbReference type="SAM" id="MobiDB-lite"/>
    </source>
</evidence>
<feature type="domain" description="DUF7827" evidence="5">
    <location>
        <begin position="448"/>
        <end position="537"/>
    </location>
</feature>
<reference evidence="6 7" key="1">
    <citation type="journal article" date="2014" name="PLoS Genet.">
        <title>Phylogenetically driven sequencing of extremely halophilic archaea reveals strategies for static and dynamic osmo-response.</title>
        <authorList>
            <person name="Becker E.A."/>
            <person name="Seitzer P.M."/>
            <person name="Tritt A."/>
            <person name="Larsen D."/>
            <person name="Krusor M."/>
            <person name="Yao A.I."/>
            <person name="Wu D."/>
            <person name="Madern D."/>
            <person name="Eisen J.A."/>
            <person name="Darling A.E."/>
            <person name="Facciotti M.T."/>
        </authorList>
    </citation>
    <scope>NUCLEOTIDE SEQUENCE [LARGE SCALE GENOMIC DNA]</scope>
    <source>
        <strain evidence="6 7">2-9-1</strain>
    </source>
</reference>
<protein>
    <recommendedName>
        <fullName evidence="8">PGF-CTERM sorting domain-containing protein</fullName>
    </recommendedName>
</protein>
<feature type="compositionally biased region" description="Low complexity" evidence="2">
    <location>
        <begin position="1007"/>
        <end position="1053"/>
    </location>
</feature>
<name>M0CI74_9EURY</name>
<evidence type="ECO:0000313" key="6">
    <source>
        <dbReference type="EMBL" id="ELZ22343.1"/>
    </source>
</evidence>
<dbReference type="InterPro" id="IPR057149">
    <property type="entry name" value="DUF7827"/>
</dbReference>
<dbReference type="GO" id="GO:0030115">
    <property type="term" value="C:S-layer"/>
    <property type="evidence" value="ECO:0007669"/>
    <property type="project" value="UniProtKB-SubCell"/>
</dbReference>
<evidence type="ECO:0000256" key="1">
    <source>
        <dbReference type="ARBA" id="ARBA00022729"/>
    </source>
</evidence>
<sequence length="1092" mass="115111">MNDEETVTHDYQINIDDLQADGNTDTLTVTLPSVASFDTGASNTASVTEAGQDNDIAVDDVSFADANGGTNNQLIVTISPESSDFDTGTPYDIEFSGVVTVQFPAVDSQTTVDVDYEFTDSGGSDVSGSTPVTINDAAPATPEVLQANEDNGDLFVTFNTDTVNASTGSAIGSAAGQAEVYVRQPGDDADDYTEYEVGSADVNPSNNGNNLRYTIDTAGLTGSDISPAADVLVDFGTVRAQAASAGNSEEDLGNVSVDLTSATVVDTSDTGTDSSPQRIYAGSPIRIVSDTTGEPFELYNNDTDTLLLDARMNTGAESIVYDSNRLQTDTTYRVDFGGGDSEYFRINPLDFNADLEEDGTLFEHNENAEITVSGSAVRTNANGVEVTVDGPSTQYDTTGYNNLGEFEETFNYTTSLDAGDYTVTVTDVATGAEVTAGEFSVDEFPSASSASFGGGVFEEERGDVVSIPIELSDSSEGAQATVAVGDLSDTNYITNVTVADEDGDGEVNLLWNTYMSGTGVQDRIFTAEGEDNVTAFGGERGGFVTAVRGGENVGSSLDYAGNGILDSASYDLMVAANTEDVSEVTERGDYNFSDNGVDPEDVGTVSINSRATESSQVWVVPSEKKDQVDLEFIDENVDNTEDPIDGNLTQSDLAAEDEMVVHQISASGIEGVLRNRTDAGDNETIAFLREEQNYADTNNRQNTGVFNATFTQENQVANQIREKFNLNVDNTAVIPDYDNDTYYVAVDLSEVNEDLLTDERVWNASFEFESYNSIGPTIGGEGEGTVSSLWTYEDATASIDTNSEDEVIIRNQAGQTIRGDTNVAPGTQLGLRINSQSDTSPFLITLNTHVTEDRTFAATGDFSNRGSGINFTVQTRRGGTPLGSAYDGMILAEATATVTFSDQAVVEGNQEVVVDSVTLSDGGFIAIHEGSASGDVIGTSRYLEAGQRSNVRVDLDSPINETTTLVAMPHLDDNSNNLYDFPEADAPYTADGSAVTDSASVSVGSQTATPTDSPTPTATDEPTPTATDEPTPTATDEPTPTATDSGSPTASPTEEPPETPEPTTTGDGPGFGVAVSLIALLAAALLTARRRD</sequence>